<name>A0A1T4X8S7_9CLOT</name>
<proteinExistence type="inferred from homology"/>
<comment type="subunit">
    <text evidence="3 10">Homodimer.</text>
</comment>
<dbReference type="PANTHER" id="PTHR21237:SF23">
    <property type="entry name" value="GRPE PROTEIN HOMOLOG, MITOCHONDRIAL"/>
    <property type="match status" value="1"/>
</dbReference>
<reference evidence="15" key="1">
    <citation type="submission" date="2017-02" db="EMBL/GenBank/DDBJ databases">
        <authorList>
            <person name="Varghese N."/>
            <person name="Submissions S."/>
        </authorList>
    </citation>
    <scope>NUCLEOTIDE SEQUENCE [LARGE SCALE GENOMIC DNA]</scope>
    <source>
        <strain evidence="15">USBA 833</strain>
    </source>
</reference>
<dbReference type="HAMAP" id="MF_01151">
    <property type="entry name" value="GrpE"/>
    <property type="match status" value="1"/>
</dbReference>
<dbReference type="Proteomes" id="UP000190105">
    <property type="component" value="Unassembled WGS sequence"/>
</dbReference>
<accession>A0A1T4X8S7</accession>
<evidence type="ECO:0000256" key="3">
    <source>
        <dbReference type="ARBA" id="ARBA00011738"/>
    </source>
</evidence>
<keyword evidence="6 10" id="KW-0143">Chaperone</keyword>
<evidence type="ECO:0000256" key="5">
    <source>
        <dbReference type="ARBA" id="ARBA00023016"/>
    </source>
</evidence>
<dbReference type="FunFam" id="2.30.22.10:FF:000001">
    <property type="entry name" value="Protein GrpE"/>
    <property type="match status" value="1"/>
</dbReference>
<dbReference type="PANTHER" id="PTHR21237">
    <property type="entry name" value="GRPE PROTEIN"/>
    <property type="match status" value="1"/>
</dbReference>
<evidence type="ECO:0000313" key="14">
    <source>
        <dbReference type="EMBL" id="SKA85837.1"/>
    </source>
</evidence>
<dbReference type="AlphaFoldDB" id="A0A1T4X8S7"/>
<dbReference type="GO" id="GO:0000774">
    <property type="term" value="F:adenyl-nucleotide exchange factor activity"/>
    <property type="evidence" value="ECO:0007669"/>
    <property type="project" value="InterPro"/>
</dbReference>
<keyword evidence="4 10" id="KW-0963">Cytoplasm</keyword>
<evidence type="ECO:0000256" key="7">
    <source>
        <dbReference type="ARBA" id="ARBA00053401"/>
    </source>
</evidence>
<dbReference type="STRING" id="1147123.SAMN05443428_1074"/>
<dbReference type="PRINTS" id="PR00773">
    <property type="entry name" value="GRPEPROTEIN"/>
</dbReference>
<evidence type="ECO:0000256" key="6">
    <source>
        <dbReference type="ARBA" id="ARBA00023186"/>
    </source>
</evidence>
<dbReference type="SUPFAM" id="SSF58014">
    <property type="entry name" value="Coiled-coil domain of nucleotide exchange factor GrpE"/>
    <property type="match status" value="1"/>
</dbReference>
<dbReference type="GO" id="GO:0051082">
    <property type="term" value="F:unfolded protein binding"/>
    <property type="evidence" value="ECO:0007669"/>
    <property type="project" value="TreeGrafter"/>
</dbReference>
<organism evidence="14 15">
    <name type="scientific">Caloramator quimbayensis</name>
    <dbReference type="NCBI Taxonomy" id="1147123"/>
    <lineage>
        <taxon>Bacteria</taxon>
        <taxon>Bacillati</taxon>
        <taxon>Bacillota</taxon>
        <taxon>Clostridia</taxon>
        <taxon>Eubacteriales</taxon>
        <taxon>Clostridiaceae</taxon>
        <taxon>Caloramator</taxon>
    </lineage>
</organism>
<sequence>MADENFVNKVETADNNSNMNEEINDKNFNEDLNELEKEQQSQENDKNDEAPDYENLYNELQKKYEEKEKQVNEYIDILKRTMADFDNYRKRTNKEKESIYDDGIMDAVKNILPVFDNLERALEYNNENQSLIEGIKMVVKLFKDIMAKMNIEEINALGEKFNPELHNAVMHVEDESFGENEVIEVLQKGYKYKDKILRYSMVKVAN</sequence>
<keyword evidence="5 10" id="KW-0346">Stress response</keyword>
<evidence type="ECO:0000313" key="15">
    <source>
        <dbReference type="Proteomes" id="UP000190105"/>
    </source>
</evidence>
<dbReference type="Gene3D" id="2.30.22.10">
    <property type="entry name" value="Head domain of nucleotide exchange factor GrpE"/>
    <property type="match status" value="1"/>
</dbReference>
<dbReference type="SUPFAM" id="SSF51064">
    <property type="entry name" value="Head domain of nucleotide exchange factor GrpE"/>
    <property type="match status" value="1"/>
</dbReference>
<evidence type="ECO:0000256" key="11">
    <source>
        <dbReference type="RuleBase" id="RU000639"/>
    </source>
</evidence>
<dbReference type="InterPro" id="IPR000740">
    <property type="entry name" value="GrpE"/>
</dbReference>
<dbReference type="Pfam" id="PF01025">
    <property type="entry name" value="GrpE"/>
    <property type="match status" value="1"/>
</dbReference>
<comment type="function">
    <text evidence="7 10 11">Participates actively in the response to hyperosmotic and heat shock by preventing the aggregation of stress-denatured proteins, in association with DnaK and GrpE. It is the nucleotide exchange factor for DnaK and may function as a thermosensor. Unfolded proteins bind initially to DnaJ; upon interaction with the DnaJ-bound protein, DnaK hydrolyzes its bound ATP, resulting in the formation of a stable complex. GrpE releases ADP from DnaK; ATP binding to DnaK triggers the release of the substrate protein, thus completing the reaction cycle. Several rounds of ATP-dependent interactions between DnaJ, DnaK and GrpE are required for fully efficient folding.</text>
</comment>
<dbReference type="InterPro" id="IPR013805">
    <property type="entry name" value="GrpE_CC"/>
</dbReference>
<dbReference type="PROSITE" id="PS01071">
    <property type="entry name" value="GRPE"/>
    <property type="match status" value="1"/>
</dbReference>
<dbReference type="GO" id="GO:0051087">
    <property type="term" value="F:protein-folding chaperone binding"/>
    <property type="evidence" value="ECO:0007669"/>
    <property type="project" value="InterPro"/>
</dbReference>
<feature type="compositionally biased region" description="Basic and acidic residues" evidence="13">
    <location>
        <begin position="23"/>
        <end position="49"/>
    </location>
</feature>
<dbReference type="GO" id="GO:0006457">
    <property type="term" value="P:protein folding"/>
    <property type="evidence" value="ECO:0007669"/>
    <property type="project" value="InterPro"/>
</dbReference>
<feature type="region of interest" description="Disordered" evidence="13">
    <location>
        <begin position="1"/>
        <end position="53"/>
    </location>
</feature>
<protein>
    <recommendedName>
        <fullName evidence="8 10">Protein GrpE</fullName>
    </recommendedName>
    <alternativeName>
        <fullName evidence="9 10">HSP-70 cofactor</fullName>
    </alternativeName>
</protein>
<dbReference type="EMBL" id="FUYH01000007">
    <property type="protein sequence ID" value="SKA85837.1"/>
    <property type="molecule type" value="Genomic_DNA"/>
</dbReference>
<evidence type="ECO:0000256" key="1">
    <source>
        <dbReference type="ARBA" id="ARBA00004496"/>
    </source>
</evidence>
<dbReference type="CDD" id="cd00446">
    <property type="entry name" value="GrpE"/>
    <property type="match status" value="1"/>
</dbReference>
<evidence type="ECO:0000256" key="8">
    <source>
        <dbReference type="ARBA" id="ARBA00072274"/>
    </source>
</evidence>
<evidence type="ECO:0000256" key="4">
    <source>
        <dbReference type="ARBA" id="ARBA00022490"/>
    </source>
</evidence>
<comment type="similarity">
    <text evidence="2 10 12">Belongs to the GrpE family.</text>
</comment>
<evidence type="ECO:0000256" key="2">
    <source>
        <dbReference type="ARBA" id="ARBA00009054"/>
    </source>
</evidence>
<dbReference type="InterPro" id="IPR009012">
    <property type="entry name" value="GrpE_head"/>
</dbReference>
<keyword evidence="15" id="KW-1185">Reference proteome</keyword>
<evidence type="ECO:0000256" key="12">
    <source>
        <dbReference type="RuleBase" id="RU004478"/>
    </source>
</evidence>
<evidence type="ECO:0000256" key="13">
    <source>
        <dbReference type="SAM" id="MobiDB-lite"/>
    </source>
</evidence>
<dbReference type="GO" id="GO:0042803">
    <property type="term" value="F:protein homodimerization activity"/>
    <property type="evidence" value="ECO:0007669"/>
    <property type="project" value="InterPro"/>
</dbReference>
<evidence type="ECO:0000256" key="10">
    <source>
        <dbReference type="HAMAP-Rule" id="MF_01151"/>
    </source>
</evidence>
<dbReference type="GO" id="GO:0005737">
    <property type="term" value="C:cytoplasm"/>
    <property type="evidence" value="ECO:0007669"/>
    <property type="project" value="UniProtKB-SubCell"/>
</dbReference>
<evidence type="ECO:0000256" key="9">
    <source>
        <dbReference type="ARBA" id="ARBA00076414"/>
    </source>
</evidence>
<dbReference type="Gene3D" id="3.90.20.20">
    <property type="match status" value="1"/>
</dbReference>
<comment type="subcellular location">
    <subcellularLocation>
        <location evidence="1 10">Cytoplasm</location>
    </subcellularLocation>
</comment>
<gene>
    <name evidence="10" type="primary">grpE</name>
    <name evidence="14" type="ORF">SAMN05443428_1074</name>
</gene>
<dbReference type="NCBIfam" id="NF010757">
    <property type="entry name" value="PRK14160.1"/>
    <property type="match status" value="1"/>
</dbReference>
<dbReference type="NCBIfam" id="NF010738">
    <property type="entry name" value="PRK14140.1"/>
    <property type="match status" value="1"/>
</dbReference>